<keyword evidence="6" id="KW-0805">Transcription regulation</keyword>
<dbReference type="STRING" id="35570.A0A1I8NM66"/>
<organism evidence="14 15">
    <name type="scientific">Stomoxys calcitrans</name>
    <name type="common">Stable fly</name>
    <name type="synonym">Conops calcitrans</name>
    <dbReference type="NCBI Taxonomy" id="35570"/>
    <lineage>
        <taxon>Eukaryota</taxon>
        <taxon>Metazoa</taxon>
        <taxon>Ecdysozoa</taxon>
        <taxon>Arthropoda</taxon>
        <taxon>Hexapoda</taxon>
        <taxon>Insecta</taxon>
        <taxon>Pterygota</taxon>
        <taxon>Neoptera</taxon>
        <taxon>Endopterygota</taxon>
        <taxon>Diptera</taxon>
        <taxon>Brachycera</taxon>
        <taxon>Muscomorpha</taxon>
        <taxon>Muscoidea</taxon>
        <taxon>Muscidae</taxon>
        <taxon>Stomoxys</taxon>
    </lineage>
</organism>
<dbReference type="EnsemblMetazoa" id="SCAU000230-RB">
    <property type="protein sequence ID" value="SCAU000230-PB"/>
    <property type="gene ID" value="SCAU000230"/>
</dbReference>
<dbReference type="Proteomes" id="UP000095300">
    <property type="component" value="Unassembled WGS sequence"/>
</dbReference>
<keyword evidence="4" id="KW-0256">Endoplasmic reticulum</keyword>
<dbReference type="InterPro" id="IPR036638">
    <property type="entry name" value="HLH_DNA-bd_sf"/>
</dbReference>
<comment type="subcellular location">
    <subcellularLocation>
        <location evidence="2">Endoplasmic reticulum membrane</location>
        <topology evidence="2">Multi-pass membrane protein</topology>
    </subcellularLocation>
    <subcellularLocation>
        <location evidence="1">Nucleus</location>
    </subcellularLocation>
</comment>
<evidence type="ECO:0000256" key="10">
    <source>
        <dbReference type="ARBA" id="ARBA00023242"/>
    </source>
</evidence>
<feature type="compositionally biased region" description="Low complexity" evidence="12">
    <location>
        <begin position="949"/>
        <end position="963"/>
    </location>
</feature>
<dbReference type="KEGG" id="scac:106091237"/>
<dbReference type="InterPro" id="IPR011598">
    <property type="entry name" value="bHLH_dom"/>
</dbReference>
<dbReference type="VEuPathDB" id="VectorBase:SCAU000230"/>
<proteinExistence type="predicted"/>
<dbReference type="PANTHER" id="PTHR46062">
    <property type="entry name" value="STEROL REGULATORY ELEMENT-BINDING PROTEIN"/>
    <property type="match status" value="1"/>
</dbReference>
<feature type="region of interest" description="Disordered" evidence="12">
    <location>
        <begin position="506"/>
        <end position="526"/>
    </location>
</feature>
<protein>
    <recommendedName>
        <fullName evidence="13">BHLH domain-containing protein</fullName>
    </recommendedName>
</protein>
<dbReference type="Pfam" id="PF00010">
    <property type="entry name" value="HLH"/>
    <property type="match status" value="1"/>
</dbReference>
<feature type="coiled-coil region" evidence="11">
    <location>
        <begin position="474"/>
        <end position="501"/>
    </location>
</feature>
<dbReference type="Gene3D" id="4.10.280.10">
    <property type="entry name" value="Helix-loop-helix DNA-binding domain"/>
    <property type="match status" value="1"/>
</dbReference>
<evidence type="ECO:0000313" key="14">
    <source>
        <dbReference type="EnsemblMetazoa" id="SCAU000230-PA"/>
    </source>
</evidence>
<dbReference type="GO" id="GO:0000981">
    <property type="term" value="F:DNA-binding transcription factor activity, RNA polymerase II-specific"/>
    <property type="evidence" value="ECO:0007669"/>
    <property type="project" value="TreeGrafter"/>
</dbReference>
<feature type="compositionally biased region" description="Basic and acidic residues" evidence="12">
    <location>
        <begin position="71"/>
        <end position="87"/>
    </location>
</feature>
<dbReference type="GO" id="GO:0005634">
    <property type="term" value="C:nucleus"/>
    <property type="evidence" value="ECO:0007669"/>
    <property type="project" value="UniProtKB-SubCell"/>
</dbReference>
<dbReference type="AlphaFoldDB" id="A0A1I8NM66"/>
<evidence type="ECO:0000256" key="1">
    <source>
        <dbReference type="ARBA" id="ARBA00004123"/>
    </source>
</evidence>
<keyword evidence="3" id="KW-0812">Transmembrane</keyword>
<evidence type="ECO:0000256" key="8">
    <source>
        <dbReference type="ARBA" id="ARBA00023136"/>
    </source>
</evidence>
<keyword evidence="10" id="KW-0539">Nucleus</keyword>
<feature type="compositionally biased region" description="Low complexity" evidence="12">
    <location>
        <begin position="118"/>
        <end position="136"/>
    </location>
</feature>
<name>A0A1I8NM66_STOCA</name>
<dbReference type="SMART" id="SM00353">
    <property type="entry name" value="HLH"/>
    <property type="match status" value="1"/>
</dbReference>
<evidence type="ECO:0000256" key="2">
    <source>
        <dbReference type="ARBA" id="ARBA00004477"/>
    </source>
</evidence>
<feature type="region of interest" description="Disordered" evidence="12">
    <location>
        <begin position="538"/>
        <end position="573"/>
    </location>
</feature>
<evidence type="ECO:0000256" key="6">
    <source>
        <dbReference type="ARBA" id="ARBA00023015"/>
    </source>
</evidence>
<feature type="compositionally biased region" description="Low complexity" evidence="12">
    <location>
        <begin position="550"/>
        <end position="561"/>
    </location>
</feature>
<dbReference type="GO" id="GO:0046983">
    <property type="term" value="F:protein dimerization activity"/>
    <property type="evidence" value="ECO:0007669"/>
    <property type="project" value="InterPro"/>
</dbReference>
<evidence type="ECO:0000256" key="11">
    <source>
        <dbReference type="SAM" id="Coils"/>
    </source>
</evidence>
<feature type="domain" description="BHLH" evidence="13">
    <location>
        <begin position="434"/>
        <end position="484"/>
    </location>
</feature>
<dbReference type="OrthoDB" id="2133190at2759"/>
<reference evidence="14" key="2">
    <citation type="submission" date="2020-05" db="UniProtKB">
        <authorList>
            <consortium name="EnsemblMetazoa"/>
        </authorList>
    </citation>
    <scope>IDENTIFICATION</scope>
    <source>
        <strain evidence="14">USDA</strain>
    </source>
</reference>
<dbReference type="GO" id="GO:0000978">
    <property type="term" value="F:RNA polymerase II cis-regulatory region sequence-specific DNA binding"/>
    <property type="evidence" value="ECO:0007669"/>
    <property type="project" value="TreeGrafter"/>
</dbReference>
<dbReference type="SUPFAM" id="SSF47459">
    <property type="entry name" value="HLH, helix-loop-helix DNA-binding domain"/>
    <property type="match status" value="1"/>
</dbReference>
<gene>
    <name evidence="14" type="primary">106091237</name>
</gene>
<dbReference type="CDD" id="cd11394">
    <property type="entry name" value="bHLHzip_SREBP"/>
    <property type="match status" value="1"/>
</dbReference>
<keyword evidence="8" id="KW-0472">Membrane</keyword>
<keyword evidence="9" id="KW-0804">Transcription</keyword>
<dbReference type="PANTHER" id="PTHR46062:SF1">
    <property type="entry name" value="LP12374P"/>
    <property type="match status" value="1"/>
</dbReference>
<accession>A0A1I8NM66</accession>
<evidence type="ECO:0000256" key="12">
    <source>
        <dbReference type="SAM" id="MobiDB-lite"/>
    </source>
</evidence>
<dbReference type="EnsemblMetazoa" id="SCAU000230-RA">
    <property type="protein sequence ID" value="SCAU000230-PA"/>
    <property type="gene ID" value="SCAU000230"/>
</dbReference>
<dbReference type="GO" id="GO:0005789">
    <property type="term" value="C:endoplasmic reticulum membrane"/>
    <property type="evidence" value="ECO:0007669"/>
    <property type="project" value="UniProtKB-SubCell"/>
</dbReference>
<keyword evidence="11" id="KW-0175">Coiled coil</keyword>
<evidence type="ECO:0000313" key="15">
    <source>
        <dbReference type="Proteomes" id="UP000095300"/>
    </source>
</evidence>
<evidence type="ECO:0000256" key="9">
    <source>
        <dbReference type="ARBA" id="ARBA00023163"/>
    </source>
</evidence>
<keyword evidence="15" id="KW-1185">Reference proteome</keyword>
<evidence type="ECO:0000256" key="4">
    <source>
        <dbReference type="ARBA" id="ARBA00022824"/>
    </source>
</evidence>
<feature type="region of interest" description="Disordered" evidence="12">
    <location>
        <begin position="68"/>
        <end position="151"/>
    </location>
</feature>
<dbReference type="FunFam" id="4.10.280.10:FF:000098">
    <property type="entry name" value="Sterol regulatory element-binding protein"/>
    <property type="match status" value="1"/>
</dbReference>
<evidence type="ECO:0000259" key="13">
    <source>
        <dbReference type="PROSITE" id="PS50888"/>
    </source>
</evidence>
<feature type="region of interest" description="Disordered" evidence="12">
    <location>
        <begin position="938"/>
        <end position="967"/>
    </location>
</feature>
<evidence type="ECO:0000256" key="3">
    <source>
        <dbReference type="ARBA" id="ARBA00022692"/>
    </source>
</evidence>
<evidence type="ECO:0000256" key="5">
    <source>
        <dbReference type="ARBA" id="ARBA00022989"/>
    </source>
</evidence>
<sequence>MDMNPSLDMDLMSSGMVESLDIFKDEDALTIIKEMMSPEMLRDFLDDIDQVQLNNDLLTTIDCSMDGQSMKSEHMSPEQHIKQESHSPMHMSPQHNDMGSPSYKPLLSSDPLMASNFSPLPHMSSPSPSMMSPSSLVQGSKTSPPTPVTMSRHPQLATAAQQHSTNLLQNMDTTPNMTAATVAGNLVLHNNNTTPASNLQLGHMDMNNQVSGLTPIIYATTAAATVNASNNTFILQSAPTTTGGNGVTASITHEKKVQIPHNNIGTSGGGMKGNNMGTQSQFLKKIQTLPQILTVQNIGNTPNMAEKPTGAAMQGTLKYTSTNHQQQQNTIQPQLAAQPPSQVIIQTNPVMYTTANGTAILASHIPVVLEPVTSSNSGTAINTVSVTTTSQQATSTSKPNSPQGAAASPVVLSSHVENKLPINRSPPQPKVKEVKRSAHNAIERRYRTSINDKINELKNLVVGESAKLNKSAVLRKSVDKIRELQRQNYELKMEVQRLQGELMSRDGSKVQDLLHPGPGKKRKASSIEGVLMYGKEASLMTPPRSDDSDPSLSPLHSDSSMPPSPYDGSSSCTASVKDGDIEILPKAMQGMAAHSRLALCMFMFAILAVNPFKNFMGGSVLGNNYLFDDEELVGQRKILSVDEEETSGFIWGNSTSSLILWTMNILVMLMCMIKLLVYGDPLLSSETQASGAYWKHKQVAEQYFAIGDSKNAYSEYLRCLQIFGISLPSTRLESFTLTSWQFIRLFFHRIWIGRVLSRKAGGLFCSEDQRKEALASARELALIFNRLNQLHLTSKINDSHGLVMSLYAINMTEVAAHLLTPNELASIFITSALRVKRSYPKYLKFFGRYFISRAKNENSKIRDHTQETHWLFTSYGYRYFISHDFDFVENEKENPNTNLFATLSNPADPMSYVLKHYREHLLLRAIQCLLGSGNHRSLGKTHAAQSPKSNSTTGSDSNSNGTSAPAPGTIVSNVLKFTSLLHDTFSEENNDLKSEWWASVLEISVHWLLGEDTLAENLMEIVKILPKALSESGDHLPRALHTILKAKSILMGTNGNTLENREIQKIIILCDESSASLQECLTLNKITNVKGIKLLFQLLTCDWILETRTELWEAEYMTVDDDGYYQIPGDILEKFQKDLNSLRSIVEHIPSGQSRIYLYEAVCRLMAGASPGPTQQLLDRSLRYRHARSSIICGGKDKNHSLEGGERERAAAMYVACKYLPSALLCSPGERAGMLAEAAKTLEKVGDKRKLKECYQLMKSLGSGSAVTN</sequence>
<keyword evidence="7" id="KW-0238">DNA-binding</keyword>
<reference evidence="15" key="1">
    <citation type="submission" date="2015-05" db="EMBL/GenBank/DDBJ databases">
        <authorList>
            <person name="Wilson R.K."/>
            <person name="Warren W.C."/>
            <person name="Olafson P."/>
        </authorList>
    </citation>
    <scope>NUCLEOTIDE SEQUENCE [LARGE SCALE GENOMIC DNA]</scope>
    <source>
        <strain evidence="15">USDA</strain>
    </source>
</reference>
<dbReference type="PROSITE" id="PS50888">
    <property type="entry name" value="BHLH"/>
    <property type="match status" value="1"/>
</dbReference>
<keyword evidence="5" id="KW-1133">Transmembrane helix</keyword>
<evidence type="ECO:0000256" key="7">
    <source>
        <dbReference type="ARBA" id="ARBA00023125"/>
    </source>
</evidence>